<gene>
    <name evidence="2" type="ORF">CEXT_593591</name>
</gene>
<evidence type="ECO:0000313" key="3">
    <source>
        <dbReference type="Proteomes" id="UP001054945"/>
    </source>
</evidence>
<keyword evidence="3" id="KW-1185">Reference proteome</keyword>
<evidence type="ECO:0000256" key="1">
    <source>
        <dbReference type="SAM" id="MobiDB-lite"/>
    </source>
</evidence>
<name>A0AAV4PVE8_CAEEX</name>
<dbReference type="AlphaFoldDB" id="A0AAV4PVE8"/>
<evidence type="ECO:0000313" key="2">
    <source>
        <dbReference type="EMBL" id="GIY01568.1"/>
    </source>
</evidence>
<proteinExistence type="predicted"/>
<feature type="region of interest" description="Disordered" evidence="1">
    <location>
        <begin position="118"/>
        <end position="156"/>
    </location>
</feature>
<dbReference type="Proteomes" id="UP001054945">
    <property type="component" value="Unassembled WGS sequence"/>
</dbReference>
<comment type="caution">
    <text evidence="2">The sequence shown here is derived from an EMBL/GenBank/DDBJ whole genome shotgun (WGS) entry which is preliminary data.</text>
</comment>
<dbReference type="EMBL" id="BPLR01005340">
    <property type="protein sequence ID" value="GIY01568.1"/>
    <property type="molecule type" value="Genomic_DNA"/>
</dbReference>
<protein>
    <submittedName>
        <fullName evidence="2">Uncharacterized protein</fullName>
    </submittedName>
</protein>
<feature type="compositionally biased region" description="Basic and acidic residues" evidence="1">
    <location>
        <begin position="141"/>
        <end position="156"/>
    </location>
</feature>
<accession>A0AAV4PVE8</accession>
<sequence>MPSSGFEPEWENGGYFDVNHILKLKHFHISLKFLLHTIVVNLYCDITFRYKSRRLFCKYGSLEVSGNAEEGRLYFTTIALGQIHHRSLPQDSHSVVFSFLSPSSVHPIYFDPQPPLSFVPDPPNQRTRSRKVAFSPSFSNSREKNRKTGGEKKVDT</sequence>
<organism evidence="2 3">
    <name type="scientific">Caerostris extrusa</name>
    <name type="common">Bark spider</name>
    <name type="synonym">Caerostris bankana</name>
    <dbReference type="NCBI Taxonomy" id="172846"/>
    <lineage>
        <taxon>Eukaryota</taxon>
        <taxon>Metazoa</taxon>
        <taxon>Ecdysozoa</taxon>
        <taxon>Arthropoda</taxon>
        <taxon>Chelicerata</taxon>
        <taxon>Arachnida</taxon>
        <taxon>Araneae</taxon>
        <taxon>Araneomorphae</taxon>
        <taxon>Entelegynae</taxon>
        <taxon>Araneoidea</taxon>
        <taxon>Araneidae</taxon>
        <taxon>Caerostris</taxon>
    </lineage>
</organism>
<reference evidence="2 3" key="1">
    <citation type="submission" date="2021-06" db="EMBL/GenBank/DDBJ databases">
        <title>Caerostris extrusa draft genome.</title>
        <authorList>
            <person name="Kono N."/>
            <person name="Arakawa K."/>
        </authorList>
    </citation>
    <scope>NUCLEOTIDE SEQUENCE [LARGE SCALE GENOMIC DNA]</scope>
</reference>